<name>E5E432_9CAUD</name>
<organism evidence="1 2">
    <name type="scientific">Acinetobacter phage Acj61</name>
    <dbReference type="NCBI Taxonomy" id="760732"/>
    <lineage>
        <taxon>Viruses</taxon>
        <taxon>Duplodnaviria</taxon>
        <taxon>Heunggongvirae</taxon>
        <taxon>Uroviricota</taxon>
        <taxon>Caudoviricetes</taxon>
        <taxon>Pantevenvirales</taxon>
        <taxon>Straboviridae</taxon>
        <taxon>Twarogvirinae</taxon>
        <taxon>Lasallevirus</taxon>
        <taxon>Lasallevirus Acj61</taxon>
        <taxon>Acinetobacter virus Acj61</taxon>
    </lineage>
</organism>
<evidence type="ECO:0000313" key="1">
    <source>
        <dbReference type="EMBL" id="ADG36016.1"/>
    </source>
</evidence>
<gene>
    <name evidence="1" type="ORF">Acj61p051</name>
</gene>
<dbReference type="OrthoDB" id="28571at10239"/>
<dbReference type="GeneID" id="9925942"/>
<proteinExistence type="predicted"/>
<dbReference type="RefSeq" id="YP_004009668.1">
    <property type="nucleotide sequence ID" value="NC_014661.1"/>
</dbReference>
<sequence length="77" mass="8852">MTILLTRSQVDEVLKTYCDQIGLSCSDLHDDAFCVQNSKGYWSYIWYNGDENIASDMISEIEEMVKLQQVNLQRSAP</sequence>
<evidence type="ECO:0000313" key="2">
    <source>
        <dbReference type="Proteomes" id="UP000008730"/>
    </source>
</evidence>
<protein>
    <submittedName>
        <fullName evidence="1">Uncharacterized protein</fullName>
    </submittedName>
</protein>
<keyword evidence="2" id="KW-1185">Reference proteome</keyword>
<accession>E5E432</accession>
<dbReference type="KEGG" id="vg:9925942"/>
<reference evidence="1 2" key="1">
    <citation type="journal article" date="2010" name="Virol. J.">
        <title>Genomes of the T4-related bacteriophages as windows on microbial genome evolution.</title>
        <authorList>
            <person name="Petrov V.M."/>
            <person name="Ratnayaka S."/>
            <person name="Nolan J.M."/>
            <person name="Miller E.S."/>
            <person name="Karam J.D."/>
        </authorList>
    </citation>
    <scope>NUCLEOTIDE SEQUENCE [LARGE SCALE GENOMIC DNA]</scope>
</reference>
<dbReference type="EMBL" id="GU911519">
    <property type="protein sequence ID" value="ADG36016.1"/>
    <property type="molecule type" value="Genomic_DNA"/>
</dbReference>
<dbReference type="Proteomes" id="UP000008730">
    <property type="component" value="Segment"/>
</dbReference>